<dbReference type="OrthoDB" id="1821601at2"/>
<dbReference type="Proteomes" id="UP000184394">
    <property type="component" value="Unassembled WGS sequence"/>
</dbReference>
<accession>A0A1M7HQX2</accession>
<organism evidence="2 3">
    <name type="scientific">Ruminococcus flavefaciens</name>
    <dbReference type="NCBI Taxonomy" id="1265"/>
    <lineage>
        <taxon>Bacteria</taxon>
        <taxon>Bacillati</taxon>
        <taxon>Bacillota</taxon>
        <taxon>Clostridia</taxon>
        <taxon>Eubacteriales</taxon>
        <taxon>Oscillospiraceae</taxon>
        <taxon>Ruminococcus</taxon>
    </lineage>
</organism>
<reference evidence="2 3" key="1">
    <citation type="submission" date="2016-11" db="EMBL/GenBank/DDBJ databases">
        <authorList>
            <person name="Jaros S."/>
            <person name="Januszkiewicz K."/>
            <person name="Wedrychowicz H."/>
        </authorList>
    </citation>
    <scope>NUCLEOTIDE SEQUENCE [LARGE SCALE GENOMIC DNA]</scope>
    <source>
        <strain evidence="2 3">Y1</strain>
    </source>
</reference>
<dbReference type="AlphaFoldDB" id="A0A1M7HQX2"/>
<protein>
    <submittedName>
        <fullName evidence="2">Uncharacterized protein</fullName>
    </submittedName>
</protein>
<dbReference type="RefSeq" id="WP_072949048.1">
    <property type="nucleotide sequence ID" value="NZ_FRCT01000003.1"/>
</dbReference>
<evidence type="ECO:0000256" key="1">
    <source>
        <dbReference type="SAM" id="Coils"/>
    </source>
</evidence>
<evidence type="ECO:0000313" key="2">
    <source>
        <dbReference type="EMBL" id="SHM30894.1"/>
    </source>
</evidence>
<sequence>MPKRFDTEGTPFLFAPHSEGELDEYFSGDHEKSVSVVARDVIASLSESRDRLSGEVWYDFCYNQRRYKLTLMKFADTIVRADVTIKNIKSRLMKSEMENIELKQRIKELEGKK</sequence>
<name>A0A1M7HQX2_RUMFL</name>
<dbReference type="EMBL" id="FRCT01000003">
    <property type="protein sequence ID" value="SHM30894.1"/>
    <property type="molecule type" value="Genomic_DNA"/>
</dbReference>
<gene>
    <name evidence="2" type="ORF">SAMN04487860_10344</name>
</gene>
<proteinExistence type="predicted"/>
<feature type="coiled-coil region" evidence="1">
    <location>
        <begin position="85"/>
        <end position="112"/>
    </location>
</feature>
<keyword evidence="1" id="KW-0175">Coiled coil</keyword>
<evidence type="ECO:0000313" key="3">
    <source>
        <dbReference type="Proteomes" id="UP000184394"/>
    </source>
</evidence>